<keyword evidence="3 4" id="KW-0808">Transferase</keyword>
<keyword evidence="7" id="KW-1185">Reference proteome</keyword>
<dbReference type="CDD" id="cd00609">
    <property type="entry name" value="AAT_like"/>
    <property type="match status" value="1"/>
</dbReference>
<organism evidence="6 7">
    <name type="scientific">Peribacillus castrilensis</name>
    <dbReference type="NCBI Taxonomy" id="2897690"/>
    <lineage>
        <taxon>Bacteria</taxon>
        <taxon>Bacillati</taxon>
        <taxon>Bacillota</taxon>
        <taxon>Bacilli</taxon>
        <taxon>Bacillales</taxon>
        <taxon>Bacillaceae</taxon>
        <taxon>Peribacillus</taxon>
    </lineage>
</organism>
<dbReference type="InterPro" id="IPR015422">
    <property type="entry name" value="PyrdxlP-dep_Trfase_small"/>
</dbReference>
<dbReference type="Gene3D" id="3.90.1150.10">
    <property type="entry name" value="Aspartate Aminotransferase, domain 1"/>
    <property type="match status" value="1"/>
</dbReference>
<evidence type="ECO:0000313" key="6">
    <source>
        <dbReference type="EMBL" id="MEC0275141.1"/>
    </source>
</evidence>
<reference evidence="6 7" key="1">
    <citation type="submission" date="2023-03" db="EMBL/GenBank/DDBJ databases">
        <title>Bacillus Genome Sequencing.</title>
        <authorList>
            <person name="Dunlap C."/>
        </authorList>
    </citation>
    <scope>NUCLEOTIDE SEQUENCE [LARGE SCALE GENOMIC DNA]</scope>
    <source>
        <strain evidence="6 7">B-41290</strain>
    </source>
</reference>
<dbReference type="InterPro" id="IPR004839">
    <property type="entry name" value="Aminotransferase_I/II_large"/>
</dbReference>
<dbReference type="InterPro" id="IPR015421">
    <property type="entry name" value="PyrdxlP-dep_Trfase_major"/>
</dbReference>
<keyword evidence="2 4" id="KW-0032">Aminotransferase</keyword>
<dbReference type="RefSeq" id="WP_367407427.1">
    <property type="nucleotide sequence ID" value="NZ_JARNBH010000017.1"/>
</dbReference>
<dbReference type="Gene3D" id="3.40.640.10">
    <property type="entry name" value="Type I PLP-dependent aspartate aminotransferase-like (Major domain)"/>
    <property type="match status" value="1"/>
</dbReference>
<accession>A0AAW9NDW5</accession>
<dbReference type="Pfam" id="PF00155">
    <property type="entry name" value="Aminotran_1_2"/>
    <property type="match status" value="1"/>
</dbReference>
<dbReference type="EC" id="2.6.1.-" evidence="4"/>
<evidence type="ECO:0000313" key="7">
    <source>
        <dbReference type="Proteomes" id="UP001307168"/>
    </source>
</evidence>
<feature type="domain" description="Aminotransferase class I/classII large" evidence="5">
    <location>
        <begin position="46"/>
        <end position="395"/>
    </location>
</feature>
<protein>
    <recommendedName>
        <fullName evidence="4">Aminotransferase</fullName>
        <ecNumber evidence="4">2.6.1.-</ecNumber>
    </recommendedName>
</protein>
<dbReference type="NCBIfam" id="NF005815">
    <property type="entry name" value="PRK07681.1"/>
    <property type="match status" value="1"/>
</dbReference>
<evidence type="ECO:0000256" key="1">
    <source>
        <dbReference type="ARBA" id="ARBA00001933"/>
    </source>
</evidence>
<gene>
    <name evidence="6" type="ORF">P4706_18995</name>
</gene>
<dbReference type="GO" id="GO:0030170">
    <property type="term" value="F:pyridoxal phosphate binding"/>
    <property type="evidence" value="ECO:0007669"/>
    <property type="project" value="InterPro"/>
</dbReference>
<comment type="caution">
    <text evidence="6">The sequence shown here is derived from an EMBL/GenBank/DDBJ whole genome shotgun (WGS) entry which is preliminary data.</text>
</comment>
<sequence>MIDRKSLMEGNCRMNMTPSEKVGRFTTGIFSELAARKQDAMKRGLDVIDLSVGSPDLPPPDFVVDTLVKYAQDRNSYGYTLKGTPEFHEAVRYFYRMRYGVELDAEREVLQLMGSQDGLAHLATAMINPGDYVLVPDPGYPIYEASVELAGGIIHPMPLTAENGFLPQLNEIPDKIRKKTKMMIISYPGNPVTALADQTFFSDVISFAKKNEIMVVHDFAYSELIFDGHPQISFMSIPGAKEVGIEFNSLSKTFNMAGCRIGYAVGNREALNILGTLKSHIDYGVFYPIQKAAEMALTSNLSLLSEQVREYQSRRDALISGLAEGGWHVPKTSATMFIWAQIPAGWKSRDFAYALIEKAGVTVVPGDAFGKQGEGYVRMALVQPADRLTVAAERIGMFLQGKMECEKSSI</sequence>
<dbReference type="EMBL" id="JARNBH010000017">
    <property type="protein sequence ID" value="MEC0275141.1"/>
    <property type="molecule type" value="Genomic_DNA"/>
</dbReference>
<name>A0AAW9NDW5_9BACI</name>
<dbReference type="PANTHER" id="PTHR42832:SF3">
    <property type="entry name" value="L-GLUTAMINE--4-(METHYLSULFANYL)-2-OXOBUTANOATE AMINOTRANSFERASE"/>
    <property type="match status" value="1"/>
</dbReference>
<dbReference type="SUPFAM" id="SSF53383">
    <property type="entry name" value="PLP-dependent transferases"/>
    <property type="match status" value="1"/>
</dbReference>
<comment type="similarity">
    <text evidence="4">Belongs to the class-I pyridoxal-phosphate-dependent aminotransferase family.</text>
</comment>
<dbReference type="PANTHER" id="PTHR42832">
    <property type="entry name" value="AMINO ACID AMINOTRANSFERASE"/>
    <property type="match status" value="1"/>
</dbReference>
<dbReference type="PROSITE" id="PS00105">
    <property type="entry name" value="AA_TRANSFER_CLASS_1"/>
    <property type="match status" value="1"/>
</dbReference>
<evidence type="ECO:0000259" key="5">
    <source>
        <dbReference type="Pfam" id="PF00155"/>
    </source>
</evidence>
<comment type="cofactor">
    <cofactor evidence="1 4">
        <name>pyridoxal 5'-phosphate</name>
        <dbReference type="ChEBI" id="CHEBI:597326"/>
    </cofactor>
</comment>
<dbReference type="InterPro" id="IPR015424">
    <property type="entry name" value="PyrdxlP-dep_Trfase"/>
</dbReference>
<evidence type="ECO:0000256" key="2">
    <source>
        <dbReference type="ARBA" id="ARBA00022576"/>
    </source>
</evidence>
<dbReference type="Proteomes" id="UP001307168">
    <property type="component" value="Unassembled WGS sequence"/>
</dbReference>
<proteinExistence type="inferred from homology"/>
<dbReference type="AlphaFoldDB" id="A0AAW9NDW5"/>
<evidence type="ECO:0000256" key="3">
    <source>
        <dbReference type="ARBA" id="ARBA00022679"/>
    </source>
</evidence>
<dbReference type="InterPro" id="IPR004838">
    <property type="entry name" value="NHTrfase_class1_PyrdxlP-BS"/>
</dbReference>
<evidence type="ECO:0000256" key="4">
    <source>
        <dbReference type="RuleBase" id="RU000481"/>
    </source>
</evidence>
<dbReference type="InterPro" id="IPR050881">
    <property type="entry name" value="LL-DAP_aminotransferase"/>
</dbReference>
<dbReference type="GO" id="GO:0008483">
    <property type="term" value="F:transaminase activity"/>
    <property type="evidence" value="ECO:0007669"/>
    <property type="project" value="UniProtKB-KW"/>
</dbReference>